<dbReference type="InterPro" id="IPR011260">
    <property type="entry name" value="RNAP_asu_C"/>
</dbReference>
<dbReference type="SUPFAM" id="SSF47789">
    <property type="entry name" value="C-terminal domain of RNA polymerase alpha subunit"/>
    <property type="match status" value="1"/>
</dbReference>
<comment type="catalytic activity">
    <reaction evidence="10 11">
        <text>RNA(n) + a ribonucleoside 5'-triphosphate = RNA(n+1) + diphosphate</text>
        <dbReference type="Rhea" id="RHEA:21248"/>
        <dbReference type="Rhea" id="RHEA-COMP:14527"/>
        <dbReference type="Rhea" id="RHEA-COMP:17342"/>
        <dbReference type="ChEBI" id="CHEBI:33019"/>
        <dbReference type="ChEBI" id="CHEBI:61557"/>
        <dbReference type="ChEBI" id="CHEBI:140395"/>
        <dbReference type="EC" id="2.7.7.6"/>
    </reaction>
</comment>
<evidence type="ECO:0000259" key="12">
    <source>
        <dbReference type="SMART" id="SM00662"/>
    </source>
</evidence>
<evidence type="ECO:0000256" key="8">
    <source>
        <dbReference type="ARBA" id="ARBA00032524"/>
    </source>
</evidence>
<dbReference type="FunCoup" id="A0A0M8K581">
    <property type="interactions" value="382"/>
</dbReference>
<dbReference type="GO" id="GO:0003677">
    <property type="term" value="F:DNA binding"/>
    <property type="evidence" value="ECO:0007669"/>
    <property type="project" value="UniProtKB-UniRule"/>
</dbReference>
<feature type="region of interest" description="Alpha C-terminal domain (alpha-CTD)" evidence="11">
    <location>
        <begin position="243"/>
        <end position="326"/>
    </location>
</feature>
<dbReference type="CDD" id="cd06928">
    <property type="entry name" value="RNAP_alpha_NTD"/>
    <property type="match status" value="1"/>
</dbReference>
<evidence type="ECO:0000256" key="3">
    <source>
        <dbReference type="ARBA" id="ARBA00015972"/>
    </source>
</evidence>
<keyword evidence="4 11" id="KW-0240">DNA-directed RNA polymerase</keyword>
<gene>
    <name evidence="11 13" type="primary">rpoA</name>
    <name evidence="13" type="ORF">ARMA_0308</name>
</gene>
<dbReference type="EC" id="2.7.7.6" evidence="2 11"/>
<dbReference type="SMART" id="SM00662">
    <property type="entry name" value="RPOLD"/>
    <property type="match status" value="1"/>
</dbReference>
<dbReference type="Pfam" id="PF03118">
    <property type="entry name" value="RNA_pol_A_CTD"/>
    <property type="match status" value="1"/>
</dbReference>
<evidence type="ECO:0000256" key="9">
    <source>
        <dbReference type="ARBA" id="ARBA00033070"/>
    </source>
</evidence>
<dbReference type="SUPFAM" id="SSF56553">
    <property type="entry name" value="Insert subdomain of RNA polymerase alpha subunit"/>
    <property type="match status" value="1"/>
</dbReference>
<dbReference type="InParanoid" id="A0A0M8K581"/>
<dbReference type="InterPro" id="IPR011773">
    <property type="entry name" value="DNA-dir_RpoA"/>
</dbReference>
<accession>A0A0M8K581</accession>
<dbReference type="GO" id="GO:0005737">
    <property type="term" value="C:cytoplasm"/>
    <property type="evidence" value="ECO:0007669"/>
    <property type="project" value="UniProtKB-ARBA"/>
</dbReference>
<comment type="domain">
    <text evidence="11">The N-terminal domain is essential for RNAP assembly and basal transcription, whereas the C-terminal domain is involved in interaction with transcriptional regulators and with upstream promoter elements.</text>
</comment>
<evidence type="ECO:0000256" key="4">
    <source>
        <dbReference type="ARBA" id="ARBA00022478"/>
    </source>
</evidence>
<evidence type="ECO:0000313" key="14">
    <source>
        <dbReference type="Proteomes" id="UP000037784"/>
    </source>
</evidence>
<dbReference type="HAMAP" id="MF_00059">
    <property type="entry name" value="RNApol_bact_RpoA"/>
    <property type="match status" value="1"/>
</dbReference>
<comment type="similarity">
    <text evidence="1 11">Belongs to the RNA polymerase alpha chain family.</text>
</comment>
<comment type="function">
    <text evidence="11">DNA-dependent RNA polymerase catalyzes the transcription of DNA into RNA using the four ribonucleoside triphosphates as substrates.</text>
</comment>
<comment type="caution">
    <text evidence="13">The sequence shown here is derived from an EMBL/GenBank/DDBJ whole genome shotgun (WGS) entry which is preliminary data.</text>
</comment>
<dbReference type="SUPFAM" id="SSF55257">
    <property type="entry name" value="RBP11-like subunits of RNA polymerase"/>
    <property type="match status" value="1"/>
</dbReference>
<evidence type="ECO:0000256" key="11">
    <source>
        <dbReference type="HAMAP-Rule" id="MF_00059"/>
    </source>
</evidence>
<protein>
    <recommendedName>
        <fullName evidence="3 11">DNA-directed RNA polymerase subunit alpha</fullName>
        <shortName evidence="11">RNAP subunit alpha</shortName>
        <ecNumber evidence="2 11">2.7.7.6</ecNumber>
    </recommendedName>
    <alternativeName>
        <fullName evidence="9 11">RNA polymerase subunit alpha</fullName>
    </alternativeName>
    <alternativeName>
        <fullName evidence="8 11">Transcriptase subunit alpha</fullName>
    </alternativeName>
</protein>
<dbReference type="Pfam" id="PF01000">
    <property type="entry name" value="RNA_pol_A_bac"/>
    <property type="match status" value="1"/>
</dbReference>
<dbReference type="NCBIfam" id="NF003513">
    <property type="entry name" value="PRK05182.1-2"/>
    <property type="match status" value="1"/>
</dbReference>
<evidence type="ECO:0000313" key="13">
    <source>
        <dbReference type="EMBL" id="GAP61885.1"/>
    </source>
</evidence>
<dbReference type="GO" id="GO:0046983">
    <property type="term" value="F:protein dimerization activity"/>
    <property type="evidence" value="ECO:0007669"/>
    <property type="project" value="InterPro"/>
</dbReference>
<reference evidence="14" key="2">
    <citation type="submission" date="2015-08" db="EMBL/GenBank/DDBJ databases">
        <title>Draft Genome Sequence of a Heterotrophic Facultative Anaerobic Bacterium Ardenticatena maritima Strain 110S.</title>
        <authorList>
            <person name="Kawaichi S."/>
            <person name="Yoshida T."/>
            <person name="Sako Y."/>
            <person name="Nakamura R."/>
        </authorList>
    </citation>
    <scope>NUCLEOTIDE SEQUENCE [LARGE SCALE GENOMIC DNA]</scope>
    <source>
        <strain evidence="14">110S</strain>
    </source>
</reference>
<keyword evidence="7 11" id="KW-0804">Transcription</keyword>
<organism evidence="13 14">
    <name type="scientific">Ardenticatena maritima</name>
    <dbReference type="NCBI Taxonomy" id="872965"/>
    <lineage>
        <taxon>Bacteria</taxon>
        <taxon>Bacillati</taxon>
        <taxon>Chloroflexota</taxon>
        <taxon>Ardenticatenia</taxon>
        <taxon>Ardenticatenales</taxon>
        <taxon>Ardenticatenaceae</taxon>
        <taxon>Ardenticatena</taxon>
    </lineage>
</organism>
<dbReference type="Gene3D" id="1.10.150.20">
    <property type="entry name" value="5' to 3' exonuclease, C-terminal subdomain"/>
    <property type="match status" value="1"/>
</dbReference>
<dbReference type="EMBL" id="BBZA01000017">
    <property type="protein sequence ID" value="GAP61885.1"/>
    <property type="molecule type" value="Genomic_DNA"/>
</dbReference>
<evidence type="ECO:0000256" key="10">
    <source>
        <dbReference type="ARBA" id="ARBA00048552"/>
    </source>
</evidence>
<name>A0A0M8K581_9CHLR</name>
<proteinExistence type="inferred from homology"/>
<dbReference type="Pfam" id="PF01193">
    <property type="entry name" value="RNA_pol_L"/>
    <property type="match status" value="1"/>
</dbReference>
<dbReference type="RefSeq" id="WP_200907165.1">
    <property type="nucleotide sequence ID" value="NZ_BBZA01000017.1"/>
</dbReference>
<evidence type="ECO:0000256" key="7">
    <source>
        <dbReference type="ARBA" id="ARBA00023163"/>
    </source>
</evidence>
<dbReference type="InterPro" id="IPR011263">
    <property type="entry name" value="DNA-dir_RNA_pol_RpoA/D/Rpb3"/>
</dbReference>
<dbReference type="InterPro" id="IPR036603">
    <property type="entry name" value="RBP11-like"/>
</dbReference>
<reference evidence="13 14" key="1">
    <citation type="journal article" date="2015" name="Genome Announc.">
        <title>Draft Genome Sequence of a Heterotrophic Facultative Anaerobic Thermophilic Bacterium, Ardenticatena maritima Strain 110ST.</title>
        <authorList>
            <person name="Kawaichi S."/>
            <person name="Yoshida T."/>
            <person name="Sako Y."/>
            <person name="Nakamura R."/>
        </authorList>
    </citation>
    <scope>NUCLEOTIDE SEQUENCE [LARGE SCALE GENOMIC DNA]</scope>
    <source>
        <strain evidence="13 14">110S</strain>
    </source>
</reference>
<dbReference type="AlphaFoldDB" id="A0A0M8K581"/>
<dbReference type="GO" id="GO:0000428">
    <property type="term" value="C:DNA-directed RNA polymerase complex"/>
    <property type="evidence" value="ECO:0007669"/>
    <property type="project" value="UniProtKB-KW"/>
</dbReference>
<dbReference type="NCBIfam" id="TIGR02027">
    <property type="entry name" value="rpoA"/>
    <property type="match status" value="1"/>
</dbReference>
<dbReference type="Gene3D" id="2.170.120.12">
    <property type="entry name" value="DNA-directed RNA polymerase, insert domain"/>
    <property type="match status" value="1"/>
</dbReference>
<dbReference type="Gene3D" id="3.30.1360.10">
    <property type="entry name" value="RNA polymerase, RBP11-like subunit"/>
    <property type="match status" value="1"/>
</dbReference>
<evidence type="ECO:0000256" key="2">
    <source>
        <dbReference type="ARBA" id="ARBA00012418"/>
    </source>
</evidence>
<evidence type="ECO:0000256" key="6">
    <source>
        <dbReference type="ARBA" id="ARBA00022695"/>
    </source>
</evidence>
<feature type="domain" description="DNA-directed RNA polymerase RpoA/D/Rpb3-type" evidence="12">
    <location>
        <begin position="17"/>
        <end position="223"/>
    </location>
</feature>
<dbReference type="FunFam" id="2.170.120.12:FF:000001">
    <property type="entry name" value="DNA-directed RNA polymerase subunit alpha"/>
    <property type="match status" value="1"/>
</dbReference>
<feature type="region of interest" description="Alpha N-terminal domain (alpha-NTD)" evidence="11">
    <location>
        <begin position="1"/>
        <end position="232"/>
    </location>
</feature>
<evidence type="ECO:0000256" key="1">
    <source>
        <dbReference type="ARBA" id="ARBA00007123"/>
    </source>
</evidence>
<keyword evidence="6 11" id="KW-0548">Nucleotidyltransferase</keyword>
<sequence length="326" mass="36130">MDIVMPRIEREVVTQTHGRFVIAPLERGYGITVGNALRRVLLSSLPGAAVTSIRVTGVHHEFSPIPGAKEDMIQFILNVKQLRLKLHGEEPMRMRLTARGPGEVTAADIEAPSQVEIVNPELHLLTLDNEESEVEVEFQVEHGRGFSPADERGRLPIDEIPVDAIFSPIRRVRYDVEPERVGQSHDFDRLVISIWTDGTIDPESALKQAAEILVQHFAIVAGGVPALQVKVPAAAEEEEEEGADTGIPASVYNRPIEDLGLQVRAYNCLKRAGITNIGQVLERLQKGRDEMLAIRNFGEKSLEELLEALEAKGYLQYLANTQSQTE</sequence>
<dbReference type="Proteomes" id="UP000037784">
    <property type="component" value="Unassembled WGS sequence"/>
</dbReference>
<dbReference type="STRING" id="872965.SE16_00245"/>
<dbReference type="GO" id="GO:0003899">
    <property type="term" value="F:DNA-directed RNA polymerase activity"/>
    <property type="evidence" value="ECO:0007669"/>
    <property type="project" value="UniProtKB-UniRule"/>
</dbReference>
<dbReference type="GO" id="GO:0006351">
    <property type="term" value="P:DNA-templated transcription"/>
    <property type="evidence" value="ECO:0007669"/>
    <property type="project" value="UniProtKB-UniRule"/>
</dbReference>
<dbReference type="InterPro" id="IPR036643">
    <property type="entry name" value="RNApol_insert_sf"/>
</dbReference>
<comment type="subunit">
    <text evidence="11">Homodimer. The RNAP catalytic core consists of 2 alpha, 1 beta, 1 beta' and 1 omega subunit. When a sigma factor is associated with the core the holoenzyme is formed, which can initiate transcription.</text>
</comment>
<keyword evidence="14" id="KW-1185">Reference proteome</keyword>
<dbReference type="NCBIfam" id="NF003519">
    <property type="entry name" value="PRK05182.2-5"/>
    <property type="match status" value="1"/>
</dbReference>
<keyword evidence="5 11" id="KW-0808">Transferase</keyword>
<dbReference type="InterPro" id="IPR011262">
    <property type="entry name" value="DNA-dir_RNA_pol_insert"/>
</dbReference>
<evidence type="ECO:0000256" key="5">
    <source>
        <dbReference type="ARBA" id="ARBA00022679"/>
    </source>
</evidence>